<reference evidence="3" key="1">
    <citation type="submission" date="2020-10" db="EMBL/GenBank/DDBJ databases">
        <authorList>
            <person name="Kikuchi T."/>
        </authorList>
    </citation>
    <scope>NUCLEOTIDE SEQUENCE</scope>
    <source>
        <strain evidence="3">NKZ352</strain>
    </source>
</reference>
<feature type="compositionally biased region" description="Basic and acidic residues" evidence="1">
    <location>
        <begin position="462"/>
        <end position="474"/>
    </location>
</feature>
<dbReference type="SMART" id="SM00324">
    <property type="entry name" value="RhoGAP"/>
    <property type="match status" value="1"/>
</dbReference>
<feature type="compositionally biased region" description="Low complexity" evidence="1">
    <location>
        <begin position="295"/>
        <end position="305"/>
    </location>
</feature>
<dbReference type="InterPro" id="IPR042869">
    <property type="entry name" value="ARHGAP11A/B"/>
</dbReference>
<name>A0A8S1H5V7_9PELO</name>
<feature type="region of interest" description="Disordered" evidence="1">
    <location>
        <begin position="671"/>
        <end position="699"/>
    </location>
</feature>
<feature type="compositionally biased region" description="Polar residues" evidence="1">
    <location>
        <begin position="418"/>
        <end position="440"/>
    </location>
</feature>
<feature type="compositionally biased region" description="Basic and acidic residues" evidence="1">
    <location>
        <begin position="672"/>
        <end position="682"/>
    </location>
</feature>
<dbReference type="CDD" id="cd00159">
    <property type="entry name" value="RhoGAP"/>
    <property type="match status" value="1"/>
</dbReference>
<dbReference type="EMBL" id="CAJGYM010000022">
    <property type="protein sequence ID" value="CAD6191676.1"/>
    <property type="molecule type" value="Genomic_DNA"/>
</dbReference>
<feature type="region of interest" description="Disordered" evidence="1">
    <location>
        <begin position="1024"/>
        <end position="1045"/>
    </location>
</feature>
<sequence length="1045" mass="116197">MKNLLDLQMHQEDIHVVSTGPTVKSKTVDGSTMPVTTVNVEVDVPVENGITRIKLQEVPMFLVYAFNRIYKRGLDVEGIFRKEGNSIRLNRNDLREIYKGLADIPNEFTVLDTCVLVKRFLRDLKPPLISSPDFRMKIMEKARIAGITGNFQMTREEMAQLVFHCTPKLTTTSLGTMGFVLRRLATIATYADKHKMTIDNLATVLVNCIWGEEGKGSLHKKRSTKDRRGSSNTTEELKVHKEELKIHSDVVKLLITNANLFGLPATFYVASVNPHSAMRSTSAMPSLRTPLETPGGSTSNGNGSSLVRRESEAITSTISAKKTINIMKKRSSSHFPTLRDFRVRVSSKFFVRNRSPSPQVQRRPLLDLSTPQGSGDEVVPPPTNEPPDDDVTSPQSPTQRPTRRKKTPSRTESKSESVGSTTSVGHQPRSQQSRRPNTNAVRRPTPSDDAAVPTTSTSTETLKPDRETTREANKRTNMPLRRLSQSEQNSEVARMLKRRESDERKVVGDSDLYIYNDNPNSLLGEEHFSLRHQPNTTKTGLPQRRVTMTAAGDEKENLRLNSVYCDDAMDFEESGARDDSELNDSTNILEKKLIESRTRRAKARRDKSCTPSLKVLTGSAAEIEDAERKKAEKSKTPSPQPPPVPPHQPSLIYLHPTVSTDESQVAVKVKVPRTEPKDDVKRVRTSPKTPTEQKGNSLYEHGHAWVGNKQVVMSSPQPPSRIERSRTRLSYTRANASPEAVPPPPERSCVSPRLSMSPVMRHIAQTNNSPAETITSATLPRTFSSSRYNNVPSPLIIKRSPNKSEAIPTSPGTPSSSLFSPTLPETFGSPQTPLNLHPQRPPLVNQSSLDTCLDSTSSFFDDSKFKAPTAFFKAPPVPKHSRPLTESTSAIGGSRKQDSPLFRQPYSVSSLPHKTSHRSVNLPPTRHRCDDDDFSEHYTNMLLSSTSSNDVILTPRRDNLDMRPSVAMIRQSGLVRSRVNHFQEIAQLSTTANETFFGGRTPSFASNRAHRDGLMGSCDLQRSSLNSVDSTSGISDSHNPPDHRF</sequence>
<dbReference type="GO" id="GO:0007165">
    <property type="term" value="P:signal transduction"/>
    <property type="evidence" value="ECO:0007669"/>
    <property type="project" value="InterPro"/>
</dbReference>
<dbReference type="InterPro" id="IPR000198">
    <property type="entry name" value="RhoGAP_dom"/>
</dbReference>
<dbReference type="AlphaFoldDB" id="A0A8S1H5V7"/>
<gene>
    <name evidence="3" type="ORF">CAUJ_LOCUS7595</name>
</gene>
<feature type="region of interest" description="Disordered" evidence="1">
    <location>
        <begin position="875"/>
        <end position="927"/>
    </location>
</feature>
<feature type="domain" description="Rho-GAP" evidence="2">
    <location>
        <begin position="44"/>
        <end position="262"/>
    </location>
</feature>
<dbReference type="InterPro" id="IPR008936">
    <property type="entry name" value="Rho_GTPase_activation_prot"/>
</dbReference>
<evidence type="ECO:0000313" key="4">
    <source>
        <dbReference type="Proteomes" id="UP000835052"/>
    </source>
</evidence>
<protein>
    <recommendedName>
        <fullName evidence="2">Rho-GAP domain-containing protein</fullName>
    </recommendedName>
</protein>
<feature type="region of interest" description="Disordered" evidence="1">
    <location>
        <begin position="353"/>
        <end position="479"/>
    </location>
</feature>
<dbReference type="Pfam" id="PF00620">
    <property type="entry name" value="RhoGAP"/>
    <property type="match status" value="1"/>
</dbReference>
<dbReference type="Gene3D" id="1.10.555.10">
    <property type="entry name" value="Rho GTPase activation protein"/>
    <property type="match status" value="1"/>
</dbReference>
<dbReference type="SUPFAM" id="SSF48350">
    <property type="entry name" value="GTPase activation domain, GAP"/>
    <property type="match status" value="1"/>
</dbReference>
<feature type="compositionally biased region" description="Polar residues" evidence="1">
    <location>
        <begin position="1024"/>
        <end position="1038"/>
    </location>
</feature>
<feature type="compositionally biased region" description="Low complexity" evidence="1">
    <location>
        <begin position="808"/>
        <end position="826"/>
    </location>
</feature>
<dbReference type="Proteomes" id="UP000835052">
    <property type="component" value="Unassembled WGS sequence"/>
</dbReference>
<proteinExistence type="predicted"/>
<feature type="region of interest" description="Disordered" evidence="1">
    <location>
        <begin position="794"/>
        <end position="841"/>
    </location>
</feature>
<feature type="region of interest" description="Disordered" evidence="1">
    <location>
        <begin position="617"/>
        <end position="651"/>
    </location>
</feature>
<comment type="caution">
    <text evidence="3">The sequence shown here is derived from an EMBL/GenBank/DDBJ whole genome shotgun (WGS) entry which is preliminary data.</text>
</comment>
<dbReference type="GO" id="GO:0005096">
    <property type="term" value="F:GTPase activator activity"/>
    <property type="evidence" value="ECO:0007669"/>
    <property type="project" value="TreeGrafter"/>
</dbReference>
<organism evidence="3 4">
    <name type="scientific">Caenorhabditis auriculariae</name>
    <dbReference type="NCBI Taxonomy" id="2777116"/>
    <lineage>
        <taxon>Eukaryota</taxon>
        <taxon>Metazoa</taxon>
        <taxon>Ecdysozoa</taxon>
        <taxon>Nematoda</taxon>
        <taxon>Chromadorea</taxon>
        <taxon>Rhabditida</taxon>
        <taxon>Rhabditina</taxon>
        <taxon>Rhabditomorpha</taxon>
        <taxon>Rhabditoidea</taxon>
        <taxon>Rhabditidae</taxon>
        <taxon>Peloderinae</taxon>
        <taxon>Caenorhabditis</taxon>
    </lineage>
</organism>
<dbReference type="PANTHER" id="PTHR15670:SF4">
    <property type="entry name" value="RHO GTPASE-ACTIVATING PROTEIN 11A"/>
    <property type="match status" value="1"/>
</dbReference>
<dbReference type="PROSITE" id="PS50238">
    <property type="entry name" value="RHOGAP"/>
    <property type="match status" value="1"/>
</dbReference>
<keyword evidence="4" id="KW-1185">Reference proteome</keyword>
<feature type="region of interest" description="Disordered" evidence="1">
    <location>
        <begin position="217"/>
        <end position="236"/>
    </location>
</feature>
<evidence type="ECO:0000256" key="1">
    <source>
        <dbReference type="SAM" id="MobiDB-lite"/>
    </source>
</evidence>
<accession>A0A8S1H5V7</accession>
<evidence type="ECO:0000259" key="2">
    <source>
        <dbReference type="PROSITE" id="PS50238"/>
    </source>
</evidence>
<evidence type="ECO:0000313" key="3">
    <source>
        <dbReference type="EMBL" id="CAD6191676.1"/>
    </source>
</evidence>
<dbReference type="PANTHER" id="PTHR15670">
    <property type="entry name" value="RHO GTPASE ACTIVATING PROTEIN 11A"/>
    <property type="match status" value="1"/>
</dbReference>
<feature type="compositionally biased region" description="Polar residues" evidence="1">
    <location>
        <begin position="686"/>
        <end position="696"/>
    </location>
</feature>
<feature type="compositionally biased region" description="Basic and acidic residues" evidence="1">
    <location>
        <begin position="626"/>
        <end position="635"/>
    </location>
</feature>
<feature type="compositionally biased region" description="Pro residues" evidence="1">
    <location>
        <begin position="638"/>
        <end position="648"/>
    </location>
</feature>
<feature type="region of interest" description="Disordered" evidence="1">
    <location>
        <begin position="280"/>
        <end position="314"/>
    </location>
</feature>
<dbReference type="OrthoDB" id="29546at2759"/>